<organism evidence="1 2">
    <name type="scientific">Pseudonocardia bannensis</name>
    <dbReference type="NCBI Taxonomy" id="630973"/>
    <lineage>
        <taxon>Bacteria</taxon>
        <taxon>Bacillati</taxon>
        <taxon>Actinomycetota</taxon>
        <taxon>Actinomycetes</taxon>
        <taxon>Pseudonocardiales</taxon>
        <taxon>Pseudonocardiaceae</taxon>
        <taxon>Pseudonocardia</taxon>
    </lineage>
</organism>
<dbReference type="InterPro" id="IPR046037">
    <property type="entry name" value="DUF5995"/>
</dbReference>
<evidence type="ECO:0000313" key="1">
    <source>
        <dbReference type="EMBL" id="NMH93090.1"/>
    </source>
</evidence>
<dbReference type="Proteomes" id="UP000586918">
    <property type="component" value="Unassembled WGS sequence"/>
</dbReference>
<reference evidence="1 2" key="1">
    <citation type="submission" date="2020-04" db="EMBL/GenBank/DDBJ databases">
        <authorList>
            <person name="Klaysubun C."/>
            <person name="Duangmal K."/>
            <person name="Lipun K."/>
        </authorList>
    </citation>
    <scope>NUCLEOTIDE SEQUENCE [LARGE SCALE GENOMIC DNA]</scope>
    <source>
        <strain evidence="1 2">DSM 45300</strain>
    </source>
</reference>
<protein>
    <submittedName>
        <fullName evidence="1">Uncharacterized protein</fullName>
    </submittedName>
</protein>
<comment type="caution">
    <text evidence="1">The sequence shown here is derived from an EMBL/GenBank/DDBJ whole genome shotgun (WGS) entry which is preliminary data.</text>
</comment>
<dbReference type="EMBL" id="JAAXKZ010000057">
    <property type="protein sequence ID" value="NMH93090.1"/>
    <property type="molecule type" value="Genomic_DNA"/>
</dbReference>
<keyword evidence="2" id="KW-1185">Reference proteome</keyword>
<evidence type="ECO:0000313" key="2">
    <source>
        <dbReference type="Proteomes" id="UP000586918"/>
    </source>
</evidence>
<dbReference type="AlphaFoldDB" id="A0A848DK44"/>
<accession>A0A848DK44</accession>
<dbReference type="RefSeq" id="WP_169413792.1">
    <property type="nucleotide sequence ID" value="NZ_JAAXKZ010000057.1"/>
</dbReference>
<proteinExistence type="predicted"/>
<sequence length="250" mass="28205">MAAGSTQRLAELAAPDPGSIPEVLERLEKIRDHAAETSLLGENDGIACFSKLYHIITANVGDTADSHGFADPEFLIRLDIEFATRYFRALQAYARDMDSAPRCWRVLFDHRSDLDVRPVHFAAVGVNAHVNYDLALALVSTWTKVPPDDGRRQLADYRRINDIFAKEMDGLRETFRSLISEGEDGNLWDRLANRASDLLVRFTRDLAWDEATDIWKARDRDRARARSDRRLDAAAEIIGLGLLRAPFLPV</sequence>
<gene>
    <name evidence="1" type="ORF">HF519_16215</name>
</gene>
<dbReference type="Pfam" id="PF19458">
    <property type="entry name" value="DUF5995"/>
    <property type="match status" value="1"/>
</dbReference>
<name>A0A848DK44_9PSEU</name>